<dbReference type="RefSeq" id="WP_092084047.1">
    <property type="nucleotide sequence ID" value="NZ_FMZW01000017.1"/>
</dbReference>
<evidence type="ECO:0000313" key="2">
    <source>
        <dbReference type="Proteomes" id="UP000199245"/>
    </source>
</evidence>
<organism evidence="1 2">
    <name type="scientific">Bradyrhizobium brasilense</name>
    <dbReference type="NCBI Taxonomy" id="1419277"/>
    <lineage>
        <taxon>Bacteria</taxon>
        <taxon>Pseudomonadati</taxon>
        <taxon>Pseudomonadota</taxon>
        <taxon>Alphaproteobacteria</taxon>
        <taxon>Hyphomicrobiales</taxon>
        <taxon>Nitrobacteraceae</taxon>
        <taxon>Bradyrhizobium</taxon>
    </lineage>
</organism>
<evidence type="ECO:0000313" key="1">
    <source>
        <dbReference type="EMBL" id="SDD94815.1"/>
    </source>
</evidence>
<gene>
    <name evidence="1" type="ORF">SAMN05216337_1017126</name>
</gene>
<protein>
    <submittedName>
        <fullName evidence="1">Uncharacterized protein</fullName>
    </submittedName>
</protein>
<proteinExistence type="predicted"/>
<sequence length="165" mass="18570">MGQLTEQEVFDCIGTNAKLAAEHCEALAREKRKGLNYDMLRKELKLIEGACRQAAYFRQDARWLPIGLMMEEAHNRAGEWLRGVRDPITRNRKKIPEGTLHPLFMKLAENLRALHRQMDELRTKATGRVGMILPKPLAAPHRDTVPVGYTKSMGGVLIPESIGAA</sequence>
<dbReference type="Proteomes" id="UP000199245">
    <property type="component" value="Unassembled WGS sequence"/>
</dbReference>
<dbReference type="EMBL" id="FMZW01000017">
    <property type="protein sequence ID" value="SDD94815.1"/>
    <property type="molecule type" value="Genomic_DNA"/>
</dbReference>
<accession>A0A1G6YYU6</accession>
<name>A0A1G6YYU6_9BRAD</name>
<reference evidence="1 2" key="1">
    <citation type="submission" date="2016-10" db="EMBL/GenBank/DDBJ databases">
        <authorList>
            <person name="de Groot N.N."/>
        </authorList>
    </citation>
    <scope>NUCLEOTIDE SEQUENCE [LARGE SCALE GENOMIC DNA]</scope>
    <source>
        <strain evidence="1 2">R5</strain>
    </source>
</reference>
<dbReference type="AlphaFoldDB" id="A0A1G6YYU6"/>